<dbReference type="PROSITE" id="PS51202">
    <property type="entry name" value="RCK_C"/>
    <property type="match status" value="1"/>
</dbReference>
<dbReference type="AlphaFoldDB" id="A0A090ZIM7"/>
<feature type="domain" description="RCK C-terminal" evidence="1">
    <location>
        <begin position="76"/>
        <end position="161"/>
    </location>
</feature>
<dbReference type="InterPro" id="IPR050144">
    <property type="entry name" value="AAE_transporter"/>
</dbReference>
<dbReference type="EMBL" id="JMQA01000018">
    <property type="protein sequence ID" value="KFN10278.1"/>
    <property type="molecule type" value="Genomic_DNA"/>
</dbReference>
<reference evidence="2 3" key="1">
    <citation type="submission" date="2014-04" db="EMBL/GenBank/DDBJ databases">
        <authorList>
            <person name="Bishop-Lilly K.A."/>
            <person name="Broomall S.M."/>
            <person name="Chain P.S."/>
            <person name="Chertkov O."/>
            <person name="Coyne S.R."/>
            <person name="Daligault H.E."/>
            <person name="Davenport K.W."/>
            <person name="Erkkila T."/>
            <person name="Frey K.G."/>
            <person name="Gibbons H.S."/>
            <person name="Gu W."/>
            <person name="Jaissle J."/>
            <person name="Johnson S.L."/>
            <person name="Koroleva G.I."/>
            <person name="Ladner J.T."/>
            <person name="Lo C.-C."/>
            <person name="Minogue T.D."/>
            <person name="Munk C."/>
            <person name="Palacios G.F."/>
            <person name="Redden C.L."/>
            <person name="Rosenzweig C.N."/>
            <person name="Scholz M.B."/>
            <person name="Teshima H."/>
            <person name="Xu Y."/>
        </authorList>
    </citation>
    <scope>NUCLEOTIDE SEQUENCE [LARGE SCALE GENOMIC DNA]</scope>
    <source>
        <strain evidence="2 3">8244</strain>
    </source>
</reference>
<dbReference type="PANTHER" id="PTHR30445:SF8">
    <property type="entry name" value="K(+)_H(+) ANTIPORTER SUBUNIT KHTT"/>
    <property type="match status" value="1"/>
</dbReference>
<protein>
    <submittedName>
        <fullName evidence="2">K(+)/H(+) antiporter subunit khtT</fullName>
    </submittedName>
</protein>
<name>A0A090ZIM7_PAEMA</name>
<dbReference type="SUPFAM" id="SSF116726">
    <property type="entry name" value="TrkA C-terminal domain-like"/>
    <property type="match status" value="1"/>
</dbReference>
<dbReference type="Proteomes" id="UP000029278">
    <property type="component" value="Unassembled WGS sequence"/>
</dbReference>
<dbReference type="Gene3D" id="3.30.70.1450">
    <property type="entry name" value="Regulator of K+ conductance, C-terminal domain"/>
    <property type="match status" value="1"/>
</dbReference>
<proteinExistence type="predicted"/>
<dbReference type="PANTHER" id="PTHR30445">
    <property type="entry name" value="K(+)_H(+) ANTIPORTER SUBUNIT KHTT"/>
    <property type="match status" value="1"/>
</dbReference>
<dbReference type="InterPro" id="IPR036721">
    <property type="entry name" value="RCK_C_sf"/>
</dbReference>
<dbReference type="InterPro" id="IPR058776">
    <property type="entry name" value="KhtT-like_N"/>
</dbReference>
<dbReference type="GO" id="GO:0008324">
    <property type="term" value="F:monoatomic cation transmembrane transporter activity"/>
    <property type="evidence" value="ECO:0007669"/>
    <property type="project" value="InterPro"/>
</dbReference>
<dbReference type="RefSeq" id="WP_036619779.1">
    <property type="nucleotide sequence ID" value="NZ_BGML01000011.1"/>
</dbReference>
<dbReference type="InterPro" id="IPR006037">
    <property type="entry name" value="RCK_C"/>
</dbReference>
<dbReference type="STRING" id="44252.DJ90_768"/>
<dbReference type="GO" id="GO:0006813">
    <property type="term" value="P:potassium ion transport"/>
    <property type="evidence" value="ECO:0007669"/>
    <property type="project" value="InterPro"/>
</dbReference>
<comment type="caution">
    <text evidence="2">The sequence shown here is derived from an EMBL/GenBank/DDBJ whole genome shotgun (WGS) entry which is preliminary data.</text>
</comment>
<dbReference type="PIRSF" id="PIRSF005028">
    <property type="entry name" value="KhtT"/>
    <property type="match status" value="1"/>
</dbReference>
<evidence type="ECO:0000259" key="1">
    <source>
        <dbReference type="PROSITE" id="PS51202"/>
    </source>
</evidence>
<evidence type="ECO:0000313" key="2">
    <source>
        <dbReference type="EMBL" id="KFN10278.1"/>
    </source>
</evidence>
<dbReference type="Pfam" id="PF02080">
    <property type="entry name" value="TrkA_C"/>
    <property type="match status" value="1"/>
</dbReference>
<dbReference type="OrthoDB" id="67547at2"/>
<dbReference type="Pfam" id="PF25991">
    <property type="entry name" value="KhtT_N"/>
    <property type="match status" value="1"/>
</dbReference>
<dbReference type="GeneID" id="77011526"/>
<dbReference type="InterPro" id="IPR026278">
    <property type="entry name" value="KhtT"/>
</dbReference>
<keyword evidence="3" id="KW-1185">Reference proteome</keyword>
<sequence>MNLKETILPGIGKKFAIQTRSGEKLTIIIHDDGRRELYHFDNDDPDTSISKVSLDDDEARYVSSIIGGVTYQPTALENIEVALGDLIIEWYKLEPHYKAIGKTIGELRIRQRSGATIIAVIEKNHTKHVNPGADLLLTAEAMVVVLGERLHQQQIKQILLSGSS</sequence>
<dbReference type="HOGENOM" id="CLU_116143_0_0_9"/>
<accession>A0A090ZIM7</accession>
<evidence type="ECO:0000313" key="3">
    <source>
        <dbReference type="Proteomes" id="UP000029278"/>
    </source>
</evidence>
<dbReference type="PATRIC" id="fig|44252.3.peg.1229"/>
<organism evidence="2 3">
    <name type="scientific">Paenibacillus macerans</name>
    <name type="common">Bacillus macerans</name>
    <dbReference type="NCBI Taxonomy" id="44252"/>
    <lineage>
        <taxon>Bacteria</taxon>
        <taxon>Bacillati</taxon>
        <taxon>Bacillota</taxon>
        <taxon>Bacilli</taxon>
        <taxon>Bacillales</taxon>
        <taxon>Paenibacillaceae</taxon>
        <taxon>Paenibacillus</taxon>
    </lineage>
</organism>
<gene>
    <name evidence="2" type="primary">khtT</name>
    <name evidence="2" type="ORF">DJ90_768</name>
</gene>